<dbReference type="InterPro" id="IPR025486">
    <property type="entry name" value="DUF4378"/>
</dbReference>
<dbReference type="Proteomes" id="UP001558713">
    <property type="component" value="Unassembled WGS sequence"/>
</dbReference>
<evidence type="ECO:0000313" key="5">
    <source>
        <dbReference type="Proteomes" id="UP001558713"/>
    </source>
</evidence>
<organism evidence="4 5">
    <name type="scientific">Cardamine amara subsp. amara</name>
    <dbReference type="NCBI Taxonomy" id="228776"/>
    <lineage>
        <taxon>Eukaryota</taxon>
        <taxon>Viridiplantae</taxon>
        <taxon>Streptophyta</taxon>
        <taxon>Embryophyta</taxon>
        <taxon>Tracheophyta</taxon>
        <taxon>Spermatophyta</taxon>
        <taxon>Magnoliopsida</taxon>
        <taxon>eudicotyledons</taxon>
        <taxon>Gunneridae</taxon>
        <taxon>Pentapetalae</taxon>
        <taxon>rosids</taxon>
        <taxon>malvids</taxon>
        <taxon>Brassicales</taxon>
        <taxon>Brassicaceae</taxon>
        <taxon>Cardamineae</taxon>
        <taxon>Cardamine</taxon>
    </lineage>
</organism>
<protein>
    <recommendedName>
        <fullName evidence="6">DUF4378 domain-containing protein</fullName>
    </recommendedName>
</protein>
<dbReference type="InterPro" id="IPR022212">
    <property type="entry name" value="DUF3741"/>
</dbReference>
<feature type="domain" description="DUF4378" evidence="3">
    <location>
        <begin position="656"/>
        <end position="819"/>
    </location>
</feature>
<dbReference type="PANTHER" id="PTHR46634:SF5">
    <property type="entry name" value="M REDUCTASE II SUBUNIT GAMMA, PUTATIVE (DUF3741)-RELATED"/>
    <property type="match status" value="1"/>
</dbReference>
<dbReference type="Pfam" id="PF14309">
    <property type="entry name" value="DUF4378"/>
    <property type="match status" value="1"/>
</dbReference>
<comment type="caution">
    <text evidence="4">The sequence shown here is derived from an EMBL/GenBank/DDBJ whole genome shotgun (WGS) entry which is preliminary data.</text>
</comment>
<sequence>MNKQRRRNVQAHGCLSRVVNLFDFGTVGNGKKLLTETPHFDNGFIKRNQFDQIEDKVDVGNGGVNGTPMKKLLEQEMSKDMEFKLGSTSLIAKLMGLDSFPQTQPVSRSSSNLRLKRSLSHGEYKDVYEIWRKSNGVEGLSKKKMDIVREKFLEAKRLVTDDKLRHSKEFKEAMEVLSSNKELFLEFLQESNNLFSHHLHSFQSSAPPTPEKSKRITILKPSKTIESSRDGMKSEMGRHLFEWPVEEEHPTKQSTRIVVLKPKGNVIKASSCPTSPRRLPVDDFDERESRDIVRKVKRQMLKEENLHSSVFSNGYIGDDSSLNRSENDYADSEIMSPVSRHSWDYINKYDSPFSSSPFSRASDSPESSSVCREAKKRLSERWALMAASNEDLQEAEVIQKKVSNTTLGDMLALPDLREDLRTEEEVEEISNVNEQEGSSVFASCLSGNFIREEGNSKPLNSLMRSKSLPESSTSLGQKALDTKKGKSKVPEKLTKSTSLKWSLKGKVSNFLFSRNKKTSKEESQVVNPEVLDSRRSDEYDASVSARSMFSREGGLSVSKPTTFGNSSEWRDEPSPISVLETSFDEDDEIFFSSSVLNRSSSSLETEMKSNLLGKSPPIGSIGRTFSFDDSTVGRCYSSKRSTTSTRDEEEDLRLLIHTLLSAADLDEEESSSSPLSILDNLLSKWHSVESPLDPSLRNSYADSTELQRLGSNVKKLVFDLVNTLLLELTPSYLGPRSPMILSGKTLRGYVVNRMLECLKGIRRVEDRWWDEDGDLSSLAVNKVVRIEVAEIGSRESLRLEMDSMGEELELKLLEELVEEVMMDLSERPKLFFPSIC</sequence>
<gene>
    <name evidence="4" type="ORF">V5N11_019420</name>
</gene>
<evidence type="ECO:0008006" key="6">
    <source>
        <dbReference type="Google" id="ProtNLM"/>
    </source>
</evidence>
<name>A0ABD1A987_CARAN</name>
<dbReference type="Pfam" id="PF12552">
    <property type="entry name" value="DUF3741"/>
    <property type="match status" value="1"/>
</dbReference>
<feature type="domain" description="DUF3741" evidence="2">
    <location>
        <begin position="149"/>
        <end position="192"/>
    </location>
</feature>
<feature type="compositionally biased region" description="Basic and acidic residues" evidence="1">
    <location>
        <begin position="480"/>
        <end position="492"/>
    </location>
</feature>
<accession>A0ABD1A987</accession>
<dbReference type="PANTHER" id="PTHR46634">
    <property type="entry name" value="M REDUCTASE II SUBUNIT GAMMA, PUTATIVE (DUF3741)-RELATED"/>
    <property type="match status" value="1"/>
</dbReference>
<evidence type="ECO:0000313" key="4">
    <source>
        <dbReference type="EMBL" id="KAL1199659.1"/>
    </source>
</evidence>
<evidence type="ECO:0000256" key="1">
    <source>
        <dbReference type="SAM" id="MobiDB-lite"/>
    </source>
</evidence>
<evidence type="ECO:0000259" key="3">
    <source>
        <dbReference type="Pfam" id="PF14309"/>
    </source>
</evidence>
<dbReference type="AlphaFoldDB" id="A0ABD1A987"/>
<keyword evidence="5" id="KW-1185">Reference proteome</keyword>
<feature type="region of interest" description="Disordered" evidence="1">
    <location>
        <begin position="455"/>
        <end position="492"/>
    </location>
</feature>
<proteinExistence type="predicted"/>
<dbReference type="EMBL" id="JBANAX010000638">
    <property type="protein sequence ID" value="KAL1199659.1"/>
    <property type="molecule type" value="Genomic_DNA"/>
</dbReference>
<reference evidence="4 5" key="1">
    <citation type="submission" date="2024-04" db="EMBL/GenBank/DDBJ databases">
        <title>Genome assembly C_amara_ONT_v2.</title>
        <authorList>
            <person name="Yant L."/>
            <person name="Moore C."/>
            <person name="Slenker M."/>
        </authorList>
    </citation>
    <scope>NUCLEOTIDE SEQUENCE [LARGE SCALE GENOMIC DNA]</scope>
    <source>
        <tissue evidence="4">Leaf</tissue>
    </source>
</reference>
<evidence type="ECO:0000259" key="2">
    <source>
        <dbReference type="Pfam" id="PF12552"/>
    </source>
</evidence>
<feature type="compositionally biased region" description="Polar residues" evidence="1">
    <location>
        <begin position="457"/>
        <end position="476"/>
    </location>
</feature>